<reference evidence="10" key="1">
    <citation type="journal article" date="2011" name="Environ. Microbiol.">
        <title>Genomic insights into the metabolic potential of the polycyclic aromatic hydrocarbon degrading sulfate-reducing Deltaproteobacterium N47.</title>
        <authorList>
            <person name="Bergmann F."/>
            <person name="Selesi D."/>
            <person name="Weinmaier T."/>
            <person name="Tischler P."/>
            <person name="Rattei T."/>
            <person name="Meckenstock R.U."/>
        </authorList>
    </citation>
    <scope>NUCLEOTIDE SEQUENCE</scope>
</reference>
<organism evidence="10">
    <name type="scientific">uncultured Desulfobacterium sp</name>
    <dbReference type="NCBI Taxonomy" id="201089"/>
    <lineage>
        <taxon>Bacteria</taxon>
        <taxon>Pseudomonadati</taxon>
        <taxon>Thermodesulfobacteriota</taxon>
        <taxon>Desulfobacteria</taxon>
        <taxon>Desulfobacterales</taxon>
        <taxon>Desulfobacteriaceae</taxon>
        <taxon>Desulfobacterium</taxon>
        <taxon>environmental samples</taxon>
    </lineage>
</organism>
<dbReference type="GO" id="GO:0046933">
    <property type="term" value="F:proton-transporting ATP synthase activity, rotational mechanism"/>
    <property type="evidence" value="ECO:0007669"/>
    <property type="project" value="UniProtKB-UniRule"/>
</dbReference>
<dbReference type="AlphaFoldDB" id="E1YLP2"/>
<dbReference type="NCBIfam" id="NF004871">
    <property type="entry name" value="PRK06228.1"/>
    <property type="match status" value="1"/>
</dbReference>
<sequence>MGGKKNMKLNIFTPGEIFSEEEVEKIIIEGVNGYFCLLPGHIDYVAAIVPGILFYTLTGGEEVFVAVDEGLLVKKDREVFISVRGVIEGAGLGSLKRAVEENFEILDNHEKRARSILAKLEVDFARRFLELK</sequence>
<protein>
    <recommendedName>
        <fullName evidence="8">ATP synthase epsilon chain</fullName>
    </recommendedName>
    <alternativeName>
        <fullName evidence="8">ATP synthase F1 sector epsilon subunit</fullName>
    </alternativeName>
    <alternativeName>
        <fullName evidence="8">F-ATPase epsilon subunit</fullName>
    </alternativeName>
</protein>
<dbReference type="Pfam" id="PF02823">
    <property type="entry name" value="ATP-synt_DE_N"/>
    <property type="match status" value="1"/>
</dbReference>
<keyword evidence="6 8" id="KW-0472">Membrane</keyword>
<dbReference type="InterPro" id="IPR036771">
    <property type="entry name" value="ATPsynth_dsu/esu_N"/>
</dbReference>
<comment type="function">
    <text evidence="1 8">Produces ATP from ADP in the presence of a proton gradient across the membrane.</text>
</comment>
<dbReference type="GO" id="GO:0012505">
    <property type="term" value="C:endomembrane system"/>
    <property type="evidence" value="ECO:0007669"/>
    <property type="project" value="UniProtKB-SubCell"/>
</dbReference>
<comment type="subunit">
    <text evidence="8">F-type ATPases have 2 components, CF(1) - the catalytic core - and CF(0) - the membrane proton channel. CF(1) has five subunits: alpha(3), beta(3), gamma(1), delta(1), epsilon(1). CF(0) has three main subunits: a, b and c.</text>
</comment>
<dbReference type="EMBL" id="FR695877">
    <property type="protein sequence ID" value="CBX31025.1"/>
    <property type="molecule type" value="Genomic_DNA"/>
</dbReference>
<dbReference type="InterPro" id="IPR001469">
    <property type="entry name" value="ATP_synth_F1_dsu/esu"/>
</dbReference>
<name>E1YLP2_9BACT</name>
<comment type="subcellular location">
    <subcellularLocation>
        <location evidence="8">Cell membrane</location>
        <topology evidence="8">Peripheral membrane protein</topology>
    </subcellularLocation>
    <subcellularLocation>
        <location evidence="2">Endomembrane system</location>
        <topology evidence="2">Peripheral membrane protein</topology>
    </subcellularLocation>
</comment>
<comment type="similarity">
    <text evidence="3 8">Belongs to the ATPase epsilon chain family.</text>
</comment>
<feature type="domain" description="ATP synthase F1 complex delta/epsilon subunit N-terminal" evidence="9">
    <location>
        <begin position="7"/>
        <end position="84"/>
    </location>
</feature>
<proteinExistence type="inferred from homology"/>
<evidence type="ECO:0000256" key="3">
    <source>
        <dbReference type="ARBA" id="ARBA00005712"/>
    </source>
</evidence>
<keyword evidence="5 8" id="KW-0406">Ion transport</keyword>
<evidence type="ECO:0000256" key="7">
    <source>
        <dbReference type="ARBA" id="ARBA00023196"/>
    </source>
</evidence>
<dbReference type="NCBIfam" id="TIGR03166">
    <property type="entry name" value="alt_F1F0_F1_eps"/>
    <property type="match status" value="1"/>
</dbReference>
<dbReference type="GO" id="GO:0005524">
    <property type="term" value="F:ATP binding"/>
    <property type="evidence" value="ECO:0007669"/>
    <property type="project" value="UniProtKB-UniRule"/>
</dbReference>
<keyword evidence="8" id="KW-0066">ATP synthesis</keyword>
<evidence type="ECO:0000313" key="10">
    <source>
        <dbReference type="EMBL" id="CBX31025.1"/>
    </source>
</evidence>
<accession>E1YLP2</accession>
<dbReference type="CDD" id="cd12152">
    <property type="entry name" value="F1-ATPase_delta"/>
    <property type="match status" value="1"/>
</dbReference>
<evidence type="ECO:0000256" key="6">
    <source>
        <dbReference type="ARBA" id="ARBA00023136"/>
    </source>
</evidence>
<evidence type="ECO:0000256" key="5">
    <source>
        <dbReference type="ARBA" id="ARBA00023065"/>
    </source>
</evidence>
<dbReference type="GO" id="GO:0005886">
    <property type="term" value="C:plasma membrane"/>
    <property type="evidence" value="ECO:0007669"/>
    <property type="project" value="UniProtKB-SubCell"/>
</dbReference>
<keyword evidence="8" id="KW-1003">Cell membrane</keyword>
<dbReference type="SUPFAM" id="SSF51344">
    <property type="entry name" value="Epsilon subunit of F1F0-ATP synthase N-terminal domain"/>
    <property type="match status" value="1"/>
</dbReference>
<evidence type="ECO:0000256" key="4">
    <source>
        <dbReference type="ARBA" id="ARBA00022448"/>
    </source>
</evidence>
<keyword evidence="7 8" id="KW-0139">CF(1)</keyword>
<dbReference type="Gene3D" id="2.60.15.10">
    <property type="entry name" value="F0F1 ATP synthase delta/epsilon subunit, N-terminal"/>
    <property type="match status" value="1"/>
</dbReference>
<dbReference type="HAMAP" id="MF_00530">
    <property type="entry name" value="ATP_synth_epsil_bac"/>
    <property type="match status" value="1"/>
</dbReference>
<evidence type="ECO:0000259" key="9">
    <source>
        <dbReference type="Pfam" id="PF02823"/>
    </source>
</evidence>
<dbReference type="InterPro" id="IPR020546">
    <property type="entry name" value="ATP_synth_F1_dsu/esu_N"/>
</dbReference>
<keyword evidence="4 8" id="KW-0813">Transport</keyword>
<dbReference type="GO" id="GO:0045259">
    <property type="term" value="C:proton-transporting ATP synthase complex"/>
    <property type="evidence" value="ECO:0007669"/>
    <property type="project" value="UniProtKB-KW"/>
</dbReference>
<evidence type="ECO:0000256" key="2">
    <source>
        <dbReference type="ARBA" id="ARBA00004184"/>
    </source>
</evidence>
<evidence type="ECO:0000256" key="8">
    <source>
        <dbReference type="HAMAP-Rule" id="MF_00530"/>
    </source>
</evidence>
<keyword evidence="8" id="KW-0375">Hydrogen ion transport</keyword>
<gene>
    <name evidence="8" type="primary">atpC</name>
    <name evidence="10" type="ORF">N47_E45370</name>
</gene>
<evidence type="ECO:0000256" key="1">
    <source>
        <dbReference type="ARBA" id="ARBA00003543"/>
    </source>
</evidence>
<dbReference type="InterPro" id="IPR024037">
    <property type="entry name" value="Alt_ATP_synth_F1_esu"/>
</dbReference>